<dbReference type="Proteomes" id="UP000539372">
    <property type="component" value="Unassembled WGS sequence"/>
</dbReference>
<sequence length="267" mass="29966">MSQSDKFTVLRAAERIWAIGAIHGDLERLITLHDMIAPEMQAGDRMVYLGNYFGYGPDPVGVLEELVRFRRWFLSHPPFRHVDDIVFLRGAQEEMWLKLMQLQFAPDPPAVLRWMGERGLAAQLRGFGFSVEDGLKEAEKGTLALTYWTARVREAARAEPGHDALFAALKRAAYTEDGAILFVHTGLDIQKPLAKQADAFWWAARSFAEIDQPYRGFRRVVRGYDPDMAGIVDGKYTLSLDAGSGRGGPLAAALLDNEGQIERRFIV</sequence>
<dbReference type="RefSeq" id="WP_169625487.1">
    <property type="nucleotide sequence ID" value="NZ_JABBNT010000003.1"/>
</dbReference>
<evidence type="ECO:0000313" key="2">
    <source>
        <dbReference type="Proteomes" id="UP000539372"/>
    </source>
</evidence>
<comment type="caution">
    <text evidence="1">The sequence shown here is derived from an EMBL/GenBank/DDBJ whole genome shotgun (WGS) entry which is preliminary data.</text>
</comment>
<dbReference type="AlphaFoldDB" id="A0A7Y0E0T9"/>
<protein>
    <recommendedName>
        <fullName evidence="3">Serine/threonine protein phosphatase</fullName>
    </recommendedName>
</protein>
<dbReference type="Gene3D" id="3.60.21.10">
    <property type="match status" value="1"/>
</dbReference>
<name>A0A7Y0E0T9_9PROT</name>
<evidence type="ECO:0008006" key="3">
    <source>
        <dbReference type="Google" id="ProtNLM"/>
    </source>
</evidence>
<reference evidence="1 2" key="1">
    <citation type="submission" date="2020-04" db="EMBL/GenBank/DDBJ databases">
        <title>Rhodospirillaceae bacterium KN72 isolated from deep sea.</title>
        <authorList>
            <person name="Zhang D.-C."/>
        </authorList>
    </citation>
    <scope>NUCLEOTIDE SEQUENCE [LARGE SCALE GENOMIC DNA]</scope>
    <source>
        <strain evidence="1 2">KN72</strain>
    </source>
</reference>
<dbReference type="EMBL" id="JABBNT010000003">
    <property type="protein sequence ID" value="NMM45119.1"/>
    <property type="molecule type" value="Genomic_DNA"/>
</dbReference>
<proteinExistence type="predicted"/>
<gene>
    <name evidence="1" type="ORF">HH303_11560</name>
</gene>
<dbReference type="InterPro" id="IPR029052">
    <property type="entry name" value="Metallo-depent_PP-like"/>
</dbReference>
<keyword evidence="2" id="KW-1185">Reference proteome</keyword>
<accession>A0A7Y0E0T9</accession>
<dbReference type="SUPFAM" id="SSF56300">
    <property type="entry name" value="Metallo-dependent phosphatases"/>
    <property type="match status" value="1"/>
</dbReference>
<evidence type="ECO:0000313" key="1">
    <source>
        <dbReference type="EMBL" id="NMM45119.1"/>
    </source>
</evidence>
<organism evidence="1 2">
    <name type="scientific">Pacificispira spongiicola</name>
    <dbReference type="NCBI Taxonomy" id="2729598"/>
    <lineage>
        <taxon>Bacteria</taxon>
        <taxon>Pseudomonadati</taxon>
        <taxon>Pseudomonadota</taxon>
        <taxon>Alphaproteobacteria</taxon>
        <taxon>Rhodospirillales</taxon>
        <taxon>Rhodospirillaceae</taxon>
        <taxon>Pacificispira</taxon>
    </lineage>
</organism>